<reference evidence="1 2" key="1">
    <citation type="journal article" date="2015" name="Genome Announc.">
        <title>Expanding the biotechnology potential of lactobacilli through comparative genomics of 213 strains and associated genera.</title>
        <authorList>
            <person name="Sun Z."/>
            <person name="Harris H.M."/>
            <person name="McCann A."/>
            <person name="Guo C."/>
            <person name="Argimon S."/>
            <person name="Zhang W."/>
            <person name="Yang X."/>
            <person name="Jeffery I.B."/>
            <person name="Cooney J.C."/>
            <person name="Kagawa T.F."/>
            <person name="Liu W."/>
            <person name="Song Y."/>
            <person name="Salvetti E."/>
            <person name="Wrobel A."/>
            <person name="Rasinkangas P."/>
            <person name="Parkhill J."/>
            <person name="Rea M.C."/>
            <person name="O'Sullivan O."/>
            <person name="Ritari J."/>
            <person name="Douillard F.P."/>
            <person name="Paul Ross R."/>
            <person name="Yang R."/>
            <person name="Briner A.E."/>
            <person name="Felis G.E."/>
            <person name="de Vos W.M."/>
            <person name="Barrangou R."/>
            <person name="Klaenhammer T.R."/>
            <person name="Caufield P.W."/>
            <person name="Cui Y."/>
            <person name="Zhang H."/>
            <person name="O'Toole P.W."/>
        </authorList>
    </citation>
    <scope>NUCLEOTIDE SEQUENCE [LARGE SCALE GENOMIC DNA]</scope>
    <source>
        <strain evidence="1 2">DSM 12744</strain>
    </source>
</reference>
<dbReference type="Proteomes" id="UP000051330">
    <property type="component" value="Unassembled WGS sequence"/>
</dbReference>
<evidence type="ECO:0000313" key="1">
    <source>
        <dbReference type="EMBL" id="KRL08633.1"/>
    </source>
</evidence>
<keyword evidence="2" id="KW-1185">Reference proteome</keyword>
<dbReference type="PATRIC" id="fig|1423792.3.peg.1562"/>
<organism evidence="1 2">
    <name type="scientific">Schleiferilactobacillus perolens DSM 12744</name>
    <dbReference type="NCBI Taxonomy" id="1423792"/>
    <lineage>
        <taxon>Bacteria</taxon>
        <taxon>Bacillati</taxon>
        <taxon>Bacillota</taxon>
        <taxon>Bacilli</taxon>
        <taxon>Lactobacillales</taxon>
        <taxon>Lactobacillaceae</taxon>
        <taxon>Schleiferilactobacillus</taxon>
    </lineage>
</organism>
<comment type="caution">
    <text evidence="1">The sequence shown here is derived from an EMBL/GenBank/DDBJ whole genome shotgun (WGS) entry which is preliminary data.</text>
</comment>
<dbReference type="AlphaFoldDB" id="A0A0R1MMJ1"/>
<protein>
    <recommendedName>
        <fullName evidence="3">Transposase</fullName>
    </recommendedName>
</protein>
<name>A0A0R1MMJ1_9LACO</name>
<gene>
    <name evidence="1" type="ORF">FD09_GL001545</name>
</gene>
<dbReference type="EMBL" id="AZEC01000021">
    <property type="protein sequence ID" value="KRL08633.1"/>
    <property type="molecule type" value="Genomic_DNA"/>
</dbReference>
<evidence type="ECO:0000313" key="2">
    <source>
        <dbReference type="Proteomes" id="UP000051330"/>
    </source>
</evidence>
<sequence length="50" mass="5766">MTLQGDSIYHQHHTYRCYECGFVIDRDDNAVQNLIAYAAGLPPERVTVQR</sequence>
<proteinExistence type="predicted"/>
<evidence type="ECO:0008006" key="3">
    <source>
        <dbReference type="Google" id="ProtNLM"/>
    </source>
</evidence>
<accession>A0A0R1MMJ1</accession>